<reference evidence="2 3" key="1">
    <citation type="submission" date="2015-03" db="EMBL/GenBank/DDBJ databases">
        <title>RNA-seq based gene annotation and comparative genomics of four Zymoseptoria species reveal species-specific pathogenicity related genes and transposable element activity.</title>
        <authorList>
            <person name="Grandaubert J."/>
            <person name="Bhattacharyya A."/>
            <person name="Stukenbrock E.H."/>
        </authorList>
    </citation>
    <scope>NUCLEOTIDE SEQUENCE [LARGE SCALE GENOMIC DNA]</scope>
    <source>
        <strain evidence="2 3">Zb18110</strain>
    </source>
</reference>
<name>A0A0F4GBM1_9PEZI</name>
<evidence type="ECO:0000313" key="2">
    <source>
        <dbReference type="EMBL" id="KJX93580.1"/>
    </source>
</evidence>
<feature type="compositionally biased region" description="Polar residues" evidence="1">
    <location>
        <begin position="154"/>
        <end position="171"/>
    </location>
</feature>
<dbReference type="EMBL" id="LAFY01004251">
    <property type="protein sequence ID" value="KJX93580.1"/>
    <property type="molecule type" value="Genomic_DNA"/>
</dbReference>
<proteinExistence type="predicted"/>
<feature type="region of interest" description="Disordered" evidence="1">
    <location>
        <begin position="31"/>
        <end position="206"/>
    </location>
</feature>
<feature type="non-terminal residue" evidence="2">
    <location>
        <position position="1"/>
    </location>
</feature>
<dbReference type="AlphaFoldDB" id="A0A0F4GBM1"/>
<gene>
    <name evidence="2" type="ORF">TI39_contig4292g00001</name>
</gene>
<evidence type="ECO:0000313" key="3">
    <source>
        <dbReference type="Proteomes" id="UP000033647"/>
    </source>
</evidence>
<sequence>YVNVIVADKQEHPQYLSIKDAIAHCSKGVRKASKTSKAANSSRTPKKSCTADNVAASSADWRKDRRASNAPNHAGNANRTMTRKWSSIKEARKRTRRTKMKVEQRQEGNEEEDNEDLHSESRKKATRRTCNSRMSDLAHRSFWAPKSEDVRPNISHSSLQAPKSNRPTQHIPQQPTRQDTPDPAHPTALQAPKTEGARLNTFYSIT</sequence>
<organism evidence="2 3">
    <name type="scientific">Zymoseptoria brevis</name>
    <dbReference type="NCBI Taxonomy" id="1047168"/>
    <lineage>
        <taxon>Eukaryota</taxon>
        <taxon>Fungi</taxon>
        <taxon>Dikarya</taxon>
        <taxon>Ascomycota</taxon>
        <taxon>Pezizomycotina</taxon>
        <taxon>Dothideomycetes</taxon>
        <taxon>Dothideomycetidae</taxon>
        <taxon>Mycosphaerellales</taxon>
        <taxon>Mycosphaerellaceae</taxon>
        <taxon>Zymoseptoria</taxon>
    </lineage>
</organism>
<comment type="caution">
    <text evidence="2">The sequence shown here is derived from an EMBL/GenBank/DDBJ whole genome shotgun (WGS) entry which is preliminary data.</text>
</comment>
<dbReference type="Proteomes" id="UP000033647">
    <property type="component" value="Unassembled WGS sequence"/>
</dbReference>
<evidence type="ECO:0000256" key="1">
    <source>
        <dbReference type="SAM" id="MobiDB-lite"/>
    </source>
</evidence>
<protein>
    <submittedName>
        <fullName evidence="2">Uncharacterized protein</fullName>
    </submittedName>
</protein>
<accession>A0A0F4GBM1</accession>
<feature type="compositionally biased region" description="Polar residues" evidence="1">
    <location>
        <begin position="69"/>
        <end position="85"/>
    </location>
</feature>
<keyword evidence="3" id="KW-1185">Reference proteome</keyword>